<dbReference type="GO" id="GO:0012505">
    <property type="term" value="C:endomembrane system"/>
    <property type="evidence" value="ECO:0007669"/>
    <property type="project" value="UniProtKB-SubCell"/>
</dbReference>
<keyword evidence="5 8" id="KW-1133">Transmembrane helix</keyword>
<dbReference type="Proteomes" id="UP000325003">
    <property type="component" value="Unassembled WGS sequence"/>
</dbReference>
<dbReference type="GO" id="GO:0030244">
    <property type="term" value="P:cellulose biosynthetic process"/>
    <property type="evidence" value="ECO:0007669"/>
    <property type="project" value="InterPro"/>
</dbReference>
<evidence type="ECO:0000256" key="2">
    <source>
        <dbReference type="ARBA" id="ARBA00022676"/>
    </source>
</evidence>
<dbReference type="GO" id="GO:0005886">
    <property type="term" value="C:plasma membrane"/>
    <property type="evidence" value="ECO:0007669"/>
    <property type="project" value="TreeGrafter"/>
</dbReference>
<dbReference type="Pfam" id="PF03552">
    <property type="entry name" value="Cellulose_synt"/>
    <property type="match status" value="1"/>
</dbReference>
<dbReference type="PANTHER" id="PTHR43867:SF2">
    <property type="entry name" value="CELLULOSE SYNTHASE CATALYTIC SUBUNIT A [UDP-FORMING]"/>
    <property type="match status" value="1"/>
</dbReference>
<keyword evidence="2" id="KW-0328">Glycosyltransferase</keyword>
<evidence type="ECO:0000256" key="7">
    <source>
        <dbReference type="PIRSR" id="PIRSR605150-3"/>
    </source>
</evidence>
<dbReference type="GO" id="GO:0016760">
    <property type="term" value="F:cellulose synthase (UDP-forming) activity"/>
    <property type="evidence" value="ECO:0007669"/>
    <property type="project" value="InterPro"/>
</dbReference>
<keyword evidence="6 8" id="KW-0472">Membrane</keyword>
<feature type="transmembrane region" description="Helical" evidence="8">
    <location>
        <begin position="519"/>
        <end position="544"/>
    </location>
</feature>
<evidence type="ECO:0000256" key="5">
    <source>
        <dbReference type="ARBA" id="ARBA00022989"/>
    </source>
</evidence>
<reference evidence="9 10" key="2">
    <citation type="submission" date="2019-09" db="EMBL/GenBank/DDBJ databases">
        <authorList>
            <person name="Jin C."/>
        </authorList>
    </citation>
    <scope>NUCLEOTIDE SEQUENCE [LARGE SCALE GENOMIC DNA]</scope>
    <source>
        <strain evidence="9 10">BN130099</strain>
    </source>
</reference>
<feature type="transmembrane region" description="Helical" evidence="8">
    <location>
        <begin position="486"/>
        <end position="507"/>
    </location>
</feature>
<dbReference type="InterPro" id="IPR029044">
    <property type="entry name" value="Nucleotide-diphossugar_trans"/>
</dbReference>
<name>A0A5B1LAN6_9ACTN</name>
<feature type="transmembrane region" description="Helical" evidence="8">
    <location>
        <begin position="597"/>
        <end position="617"/>
    </location>
</feature>
<reference evidence="9 10" key="1">
    <citation type="submission" date="2019-09" db="EMBL/GenBank/DDBJ databases">
        <title>Nocardioides panacisoli sp. nov., isolated from the soil of a ginseng field.</title>
        <authorList>
            <person name="Cho C."/>
        </authorList>
    </citation>
    <scope>NUCLEOTIDE SEQUENCE [LARGE SCALE GENOMIC DNA]</scope>
    <source>
        <strain evidence="9 10">BN130099</strain>
    </source>
</reference>
<feature type="transmembrane region" description="Helical" evidence="8">
    <location>
        <begin position="629"/>
        <end position="652"/>
    </location>
</feature>
<evidence type="ECO:0000313" key="9">
    <source>
        <dbReference type="EMBL" id="KAA1416840.1"/>
    </source>
</evidence>
<organism evidence="9 10">
    <name type="scientific">Nocardioides humilatus</name>
    <dbReference type="NCBI Taxonomy" id="2607660"/>
    <lineage>
        <taxon>Bacteria</taxon>
        <taxon>Bacillati</taxon>
        <taxon>Actinomycetota</taxon>
        <taxon>Actinomycetes</taxon>
        <taxon>Propionibacteriales</taxon>
        <taxon>Nocardioidaceae</taxon>
        <taxon>Nocardioides</taxon>
    </lineage>
</organism>
<accession>A0A5B1LAN6</accession>
<dbReference type="InterPro" id="IPR005150">
    <property type="entry name" value="Cellulose_synth"/>
</dbReference>
<proteinExistence type="predicted"/>
<protein>
    <submittedName>
        <fullName evidence="9">Glycosyltransferase</fullName>
    </submittedName>
</protein>
<keyword evidence="3 9" id="KW-0808">Transferase</keyword>
<feature type="binding site" evidence="7">
    <location>
        <position position="158"/>
    </location>
    <ligand>
        <name>Mn(2+)</name>
        <dbReference type="ChEBI" id="CHEBI:29035"/>
    </ligand>
</feature>
<dbReference type="EMBL" id="VUJV01000006">
    <property type="protein sequence ID" value="KAA1416840.1"/>
    <property type="molecule type" value="Genomic_DNA"/>
</dbReference>
<evidence type="ECO:0000256" key="1">
    <source>
        <dbReference type="ARBA" id="ARBA00004127"/>
    </source>
</evidence>
<evidence type="ECO:0000256" key="3">
    <source>
        <dbReference type="ARBA" id="ARBA00022679"/>
    </source>
</evidence>
<comment type="caution">
    <text evidence="9">The sequence shown here is derived from an EMBL/GenBank/DDBJ whole genome shotgun (WGS) entry which is preliminary data.</text>
</comment>
<evidence type="ECO:0000313" key="10">
    <source>
        <dbReference type="Proteomes" id="UP000325003"/>
    </source>
</evidence>
<evidence type="ECO:0000256" key="4">
    <source>
        <dbReference type="ARBA" id="ARBA00022692"/>
    </source>
</evidence>
<dbReference type="CDD" id="cd06421">
    <property type="entry name" value="CESA_CelA_like"/>
    <property type="match status" value="1"/>
</dbReference>
<dbReference type="InterPro" id="IPR050321">
    <property type="entry name" value="Glycosyltr_2/OpgH_subfam"/>
</dbReference>
<comment type="subcellular location">
    <subcellularLocation>
        <location evidence="1">Endomembrane system</location>
        <topology evidence="1">Multi-pass membrane protein</topology>
    </subcellularLocation>
</comment>
<keyword evidence="4 8" id="KW-0812">Transmembrane</keyword>
<feature type="transmembrane region" description="Helical" evidence="8">
    <location>
        <begin position="19"/>
        <end position="42"/>
    </location>
</feature>
<gene>
    <name evidence="9" type="ORF">F0U44_16770</name>
</gene>
<feature type="binding site" evidence="7">
    <location>
        <position position="178"/>
    </location>
    <ligand>
        <name>Mn(2+)</name>
        <dbReference type="ChEBI" id="CHEBI:29035"/>
    </ligand>
</feature>
<sequence length="675" mass="74276">MLDGAPSAEAVSTTPRRLFALRIVTVLSLLAGTVYLVWRWGWSVNWDYWWIAVPLVLAETYALIDGYLFGFTIWRIKRRGAAPPPSPDATVDVFVTTYNEPVDLVMTTALAALEITWPHQTYILDDGARPEMKAAAEAAGIGYVTRTDDWADRPRHAKAGNLNNALLQTSGEFLMILDADQIPKPEILDRTLGWFDDPEMALVQTPQWFSNVSASDPLGSQAPLFYGPIQQGKDGWNAAFFCGSNAVIRREALMRLGVTGYVKAVESAVRAALEASERILARAARRARKGDIDTAGAISQVREGVRTALADLDDGAAYGDVTFRFQSTVRTASRSVVDRDLAGIAADLAELGYTDEVGITADPETGIPMVQEDVLHELTTRDLSPLAALEEVAQLMRKVDVTRSDEAQPVMPMAIVSVTEDMATCMELHAAGWKSAYHHEILATGLAPEDVGTMLKQRLRWAQGTLQVLLKDNPLKKRGLTAGQRLMYFATMWSYLSGFAALAYLLAPVLYLTAGVLPVHAYGLTFLALFTPYFLLNQLVFGIVGYGVRTWRGHQYSLALFPIWIKACTTAVGNVWFGRELGFIVTPKVREGGRQPFPWRLIWPQLLVMVLLTLAVLSGVVQLMTTDNLSVIGVGVNTIWVLYDLIVLSVIIEAALYRAPEPDPIEDVTNEELVS</sequence>
<dbReference type="AlphaFoldDB" id="A0A5B1LAN6"/>
<evidence type="ECO:0000256" key="6">
    <source>
        <dbReference type="ARBA" id="ARBA00023136"/>
    </source>
</evidence>
<evidence type="ECO:0000256" key="8">
    <source>
        <dbReference type="SAM" id="Phobius"/>
    </source>
</evidence>
<dbReference type="Gene3D" id="3.90.550.10">
    <property type="entry name" value="Spore Coat Polysaccharide Biosynthesis Protein SpsA, Chain A"/>
    <property type="match status" value="2"/>
</dbReference>
<dbReference type="PANTHER" id="PTHR43867">
    <property type="entry name" value="CELLULOSE SYNTHASE CATALYTIC SUBUNIT A [UDP-FORMING]"/>
    <property type="match status" value="1"/>
</dbReference>
<dbReference type="SUPFAM" id="SSF53448">
    <property type="entry name" value="Nucleotide-diphospho-sugar transferases"/>
    <property type="match status" value="2"/>
</dbReference>
<feature type="transmembrane region" description="Helical" evidence="8">
    <location>
        <begin position="48"/>
        <end position="69"/>
    </location>
</feature>
<keyword evidence="10" id="KW-1185">Reference proteome</keyword>
<feature type="transmembrane region" description="Helical" evidence="8">
    <location>
        <begin position="556"/>
        <end position="577"/>
    </location>
</feature>